<dbReference type="KEGG" id="bid:Bind_3311"/>
<feature type="coiled-coil region" evidence="1">
    <location>
        <begin position="134"/>
        <end position="168"/>
    </location>
</feature>
<evidence type="ECO:0000256" key="3">
    <source>
        <dbReference type="SAM" id="Phobius"/>
    </source>
</evidence>
<dbReference type="EMBL" id="CP001016">
    <property type="protein sequence ID" value="ACB96870.1"/>
    <property type="molecule type" value="Genomic_DNA"/>
</dbReference>
<keyword evidence="3" id="KW-0812">Transmembrane</keyword>
<protein>
    <recommendedName>
        <fullName evidence="6">Transmembrane protein</fullName>
    </recommendedName>
</protein>
<accession>B2IDT8</accession>
<evidence type="ECO:0000256" key="2">
    <source>
        <dbReference type="SAM" id="MobiDB-lite"/>
    </source>
</evidence>
<dbReference type="STRING" id="395963.Bind_3311"/>
<dbReference type="RefSeq" id="WP_012386218.1">
    <property type="nucleotide sequence ID" value="NC_010581.1"/>
</dbReference>
<sequence>MSFYTGRPEDGPAMGAAGGTGGQAGNGGPWGPYRSASKSCCSHWKPAEFLAMILGFILFWPIGVAIVLWKFWQGKSGYSGDLFSFAREQWDRRGGWSGFGCYGRTGFNQRTRGFGMGFSGFSNSSGNRAFDEWRSAELARLEEERRKLAAAERDFAAFLEQLRHAKDREEFERFMRERNNQNGGASAA</sequence>
<evidence type="ECO:0000313" key="5">
    <source>
        <dbReference type="Proteomes" id="UP000001695"/>
    </source>
</evidence>
<dbReference type="HOGENOM" id="CLU_129704_1_0_5"/>
<evidence type="ECO:0000313" key="4">
    <source>
        <dbReference type="EMBL" id="ACB96870.1"/>
    </source>
</evidence>
<keyword evidence="5" id="KW-1185">Reference proteome</keyword>
<dbReference type="AlphaFoldDB" id="B2IDT8"/>
<feature type="region of interest" description="Disordered" evidence="2">
    <location>
        <begin position="1"/>
        <end position="22"/>
    </location>
</feature>
<dbReference type="eggNOG" id="ENOG5031HJW">
    <property type="taxonomic scope" value="Bacteria"/>
</dbReference>
<feature type="transmembrane region" description="Helical" evidence="3">
    <location>
        <begin position="49"/>
        <end position="69"/>
    </location>
</feature>
<keyword evidence="1" id="KW-0175">Coiled coil</keyword>
<dbReference type="Proteomes" id="UP000001695">
    <property type="component" value="Chromosome"/>
</dbReference>
<evidence type="ECO:0008006" key="6">
    <source>
        <dbReference type="Google" id="ProtNLM"/>
    </source>
</evidence>
<dbReference type="Pfam" id="PF11014">
    <property type="entry name" value="DUF2852"/>
    <property type="match status" value="1"/>
</dbReference>
<keyword evidence="3" id="KW-0472">Membrane</keyword>
<evidence type="ECO:0000256" key="1">
    <source>
        <dbReference type="SAM" id="Coils"/>
    </source>
</evidence>
<proteinExistence type="predicted"/>
<gene>
    <name evidence="4" type="ordered locus">Bind_3311</name>
</gene>
<reference evidence="5" key="1">
    <citation type="submission" date="2008-03" db="EMBL/GenBank/DDBJ databases">
        <title>Complete sequence of chromosome of Beijerinckia indica subsp. indica ATCC 9039.</title>
        <authorList>
            <consortium name="US DOE Joint Genome Institute"/>
            <person name="Copeland A."/>
            <person name="Lucas S."/>
            <person name="Lapidus A."/>
            <person name="Glavina del Rio T."/>
            <person name="Dalin E."/>
            <person name="Tice H."/>
            <person name="Bruce D."/>
            <person name="Goodwin L."/>
            <person name="Pitluck S."/>
            <person name="LaButti K."/>
            <person name="Schmutz J."/>
            <person name="Larimer F."/>
            <person name="Land M."/>
            <person name="Hauser L."/>
            <person name="Kyrpides N."/>
            <person name="Mikhailova N."/>
            <person name="Dunfield P.F."/>
            <person name="Dedysh S.N."/>
            <person name="Liesack W."/>
            <person name="Saw J.H."/>
            <person name="Alam M."/>
            <person name="Chen Y."/>
            <person name="Murrell J.C."/>
            <person name="Richardson P."/>
        </authorList>
    </citation>
    <scope>NUCLEOTIDE SEQUENCE [LARGE SCALE GENOMIC DNA]</scope>
    <source>
        <strain evidence="5">ATCC 9039 / DSM 1715 / NCIMB 8712</strain>
    </source>
</reference>
<name>B2IDT8_BEII9</name>
<organism evidence="4 5">
    <name type="scientific">Beijerinckia indica subsp. indica (strain ATCC 9039 / DSM 1715 / NCIMB 8712)</name>
    <dbReference type="NCBI Taxonomy" id="395963"/>
    <lineage>
        <taxon>Bacteria</taxon>
        <taxon>Pseudomonadati</taxon>
        <taxon>Pseudomonadota</taxon>
        <taxon>Alphaproteobacteria</taxon>
        <taxon>Hyphomicrobiales</taxon>
        <taxon>Beijerinckiaceae</taxon>
        <taxon>Beijerinckia</taxon>
    </lineage>
</organism>
<dbReference type="InterPro" id="IPR021273">
    <property type="entry name" value="DUF2852"/>
</dbReference>
<keyword evidence="3" id="KW-1133">Transmembrane helix</keyword>
<reference evidence="4 5" key="2">
    <citation type="journal article" date="2010" name="J. Bacteriol.">
        <title>Complete genome sequence of Beijerinckia indica subsp. indica.</title>
        <authorList>
            <person name="Tamas I."/>
            <person name="Dedysh S.N."/>
            <person name="Liesack W."/>
            <person name="Stott M.B."/>
            <person name="Alam M."/>
            <person name="Murrell J.C."/>
            <person name="Dunfield P.F."/>
        </authorList>
    </citation>
    <scope>NUCLEOTIDE SEQUENCE [LARGE SCALE GENOMIC DNA]</scope>
    <source>
        <strain evidence="5">ATCC 9039 / DSM 1715 / NCIMB 8712</strain>
    </source>
</reference>